<dbReference type="InterPro" id="IPR017946">
    <property type="entry name" value="PLC-like_Pdiesterase_TIM-brl"/>
</dbReference>
<dbReference type="Gene3D" id="3.20.20.190">
    <property type="entry name" value="Phosphatidylinositol (PI) phosphodiesterase"/>
    <property type="match status" value="1"/>
</dbReference>
<dbReference type="EC" id="3.1.4.46" evidence="3"/>
<reference evidence="3 4" key="1">
    <citation type="submission" date="2023-07" db="EMBL/GenBank/DDBJ databases">
        <title>Genomic Encyclopedia of Type Strains, Phase IV (KMG-IV): sequencing the most valuable type-strain genomes for metagenomic binning, comparative biology and taxonomic classification.</title>
        <authorList>
            <person name="Goeker M."/>
        </authorList>
    </citation>
    <scope>NUCLEOTIDE SEQUENCE [LARGE SCALE GENOMIC DNA]</scope>
    <source>
        <strain evidence="3 4">DSM 1112</strain>
    </source>
</reference>
<feature type="domain" description="GP-PDE" evidence="2">
    <location>
        <begin position="50"/>
        <end position="332"/>
    </location>
</feature>
<dbReference type="GO" id="GO:0008889">
    <property type="term" value="F:glycerophosphodiester phosphodiesterase activity"/>
    <property type="evidence" value="ECO:0007669"/>
    <property type="project" value="UniProtKB-EC"/>
</dbReference>
<evidence type="ECO:0000259" key="2">
    <source>
        <dbReference type="PROSITE" id="PS51704"/>
    </source>
</evidence>
<evidence type="ECO:0000256" key="1">
    <source>
        <dbReference type="SAM" id="SignalP"/>
    </source>
</evidence>
<gene>
    <name evidence="3" type="ORF">QO002_003707</name>
</gene>
<organism evidence="3 4">
    <name type="scientific">Pararhizobium capsulatum DSM 1112</name>
    <dbReference type="NCBI Taxonomy" id="1121113"/>
    <lineage>
        <taxon>Bacteria</taxon>
        <taxon>Pseudomonadati</taxon>
        <taxon>Pseudomonadota</taxon>
        <taxon>Alphaproteobacteria</taxon>
        <taxon>Hyphomicrobiales</taxon>
        <taxon>Rhizobiaceae</taxon>
        <taxon>Rhizobium/Agrobacterium group</taxon>
        <taxon>Pararhizobium</taxon>
    </lineage>
</organism>
<feature type="signal peptide" evidence="1">
    <location>
        <begin position="1"/>
        <end position="27"/>
    </location>
</feature>
<dbReference type="InterPro" id="IPR032160">
    <property type="entry name" value="DUF4996"/>
</dbReference>
<evidence type="ECO:0000313" key="3">
    <source>
        <dbReference type="EMBL" id="MDQ0321569.1"/>
    </source>
</evidence>
<name>A0ABU0BTJ9_9HYPH</name>
<keyword evidence="4" id="KW-1185">Reference proteome</keyword>
<sequence>MRRMLAIATVSLFALCGIATHALNVQAADTSRARLILDRFTNANHWRQHVMVVAHRTGWKENGVTILPENSRAAIRHSIELGAEMVELDVRKSADGRLVVMHDSWLDRTTTCRGEVDTFTLAELRKCHLVVEGSGAVSDEIVPTLSEMFAVAKDQILVNIDNKLGPEILPDVAAEARAIGVAHQIVMKENLWSAKRIDEARAVMNTVGDDVIFMPILADDAIDDAAFMNRATEAFSAPAAELINWHKDNAPLTDKGGPLFSAKAHAAAINGNWHMWANTYPIVNRPPGMLAGGRGDELAVRENRPEESYGFWIDRGVTILQTDEPKAAIHWLETNGYRIPYDLTN</sequence>
<keyword evidence="1" id="KW-0732">Signal</keyword>
<dbReference type="InterPro" id="IPR030395">
    <property type="entry name" value="GP_PDE_dom"/>
</dbReference>
<accession>A0ABU0BTJ9</accession>
<feature type="chain" id="PRO_5046549529" evidence="1">
    <location>
        <begin position="28"/>
        <end position="345"/>
    </location>
</feature>
<dbReference type="SUPFAM" id="SSF51695">
    <property type="entry name" value="PLC-like phosphodiesterases"/>
    <property type="match status" value="1"/>
</dbReference>
<comment type="caution">
    <text evidence="3">The sequence shown here is derived from an EMBL/GenBank/DDBJ whole genome shotgun (WGS) entry which is preliminary data.</text>
</comment>
<keyword evidence="3" id="KW-0378">Hydrolase</keyword>
<dbReference type="Proteomes" id="UP001230207">
    <property type="component" value="Unassembled WGS sequence"/>
</dbReference>
<dbReference type="PANTHER" id="PTHR46320">
    <property type="entry name" value="GLYCEROPHOSPHODIESTER PHOSPHODIESTERASE 1"/>
    <property type="match status" value="1"/>
</dbReference>
<dbReference type="PANTHER" id="PTHR46320:SF1">
    <property type="entry name" value="GLYCEROPHOSPHODIESTER PHOSPHODIESTERASE 1"/>
    <property type="match status" value="1"/>
</dbReference>
<dbReference type="RefSeq" id="WP_307232283.1">
    <property type="nucleotide sequence ID" value="NZ_JAUSVF010000001.1"/>
</dbReference>
<dbReference type="Pfam" id="PF16387">
    <property type="entry name" value="DUF4996"/>
    <property type="match status" value="1"/>
</dbReference>
<proteinExistence type="predicted"/>
<protein>
    <submittedName>
        <fullName evidence="3">Glycerophosphoryl diester phosphodiesterase</fullName>
        <ecNumber evidence="3">3.1.4.46</ecNumber>
    </submittedName>
</protein>
<dbReference type="EMBL" id="JAUSVF010000001">
    <property type="protein sequence ID" value="MDQ0321569.1"/>
    <property type="molecule type" value="Genomic_DNA"/>
</dbReference>
<dbReference type="PROSITE" id="PS51704">
    <property type="entry name" value="GP_PDE"/>
    <property type="match status" value="1"/>
</dbReference>
<dbReference type="CDD" id="cd08566">
    <property type="entry name" value="GDPD_AtGDE_like"/>
    <property type="match status" value="1"/>
</dbReference>
<evidence type="ECO:0000313" key="4">
    <source>
        <dbReference type="Proteomes" id="UP001230207"/>
    </source>
</evidence>
<dbReference type="Pfam" id="PF03009">
    <property type="entry name" value="GDPD"/>
    <property type="match status" value="1"/>
</dbReference>